<accession>A0A6L8W4B1</accession>
<feature type="region of interest" description="Disordered" evidence="1">
    <location>
        <begin position="1"/>
        <end position="49"/>
    </location>
</feature>
<feature type="compositionally biased region" description="Basic and acidic residues" evidence="1">
    <location>
        <begin position="34"/>
        <end position="43"/>
    </location>
</feature>
<name>A0A6L8W4B1_9PROT</name>
<evidence type="ECO:0000313" key="3">
    <source>
        <dbReference type="Proteomes" id="UP000476030"/>
    </source>
</evidence>
<feature type="compositionally biased region" description="Basic and acidic residues" evidence="1">
    <location>
        <begin position="15"/>
        <end position="24"/>
    </location>
</feature>
<dbReference type="Proteomes" id="UP000476030">
    <property type="component" value="Unassembled WGS sequence"/>
</dbReference>
<dbReference type="EMBL" id="WTUW01000001">
    <property type="protein sequence ID" value="MZR29935.1"/>
    <property type="molecule type" value="Genomic_DNA"/>
</dbReference>
<comment type="caution">
    <text evidence="2">The sequence shown here is derived from an EMBL/GenBank/DDBJ whole genome shotgun (WGS) entry which is preliminary data.</text>
</comment>
<protein>
    <submittedName>
        <fullName evidence="2">Uncharacterized protein</fullName>
    </submittedName>
</protein>
<evidence type="ECO:0000313" key="2">
    <source>
        <dbReference type="EMBL" id="MZR29935.1"/>
    </source>
</evidence>
<dbReference type="AlphaFoldDB" id="A0A6L8W4B1"/>
<proteinExistence type="predicted"/>
<reference evidence="2 3" key="1">
    <citation type="submission" date="2019-12" db="EMBL/GenBank/DDBJ databases">
        <title>Snethiella sp. nov. sp. isolated from sea sand.</title>
        <authorList>
            <person name="Kim J."/>
            <person name="Jeong S.E."/>
            <person name="Jung H.S."/>
            <person name="Jeon C.O."/>
        </authorList>
    </citation>
    <scope>NUCLEOTIDE SEQUENCE [LARGE SCALE GENOMIC DNA]</scope>
    <source>
        <strain evidence="2 3">DP05</strain>
    </source>
</reference>
<evidence type="ECO:0000256" key="1">
    <source>
        <dbReference type="SAM" id="MobiDB-lite"/>
    </source>
</evidence>
<organism evidence="2 3">
    <name type="scientific">Sneathiella litorea</name>
    <dbReference type="NCBI Taxonomy" id="2606216"/>
    <lineage>
        <taxon>Bacteria</taxon>
        <taxon>Pseudomonadati</taxon>
        <taxon>Pseudomonadota</taxon>
        <taxon>Alphaproteobacteria</taxon>
        <taxon>Sneathiellales</taxon>
        <taxon>Sneathiellaceae</taxon>
        <taxon>Sneathiella</taxon>
    </lineage>
</organism>
<keyword evidence="3" id="KW-1185">Reference proteome</keyword>
<dbReference type="RefSeq" id="WP_161314479.1">
    <property type="nucleotide sequence ID" value="NZ_WTUW01000001.1"/>
</dbReference>
<sequence>MEVTRPIASIPALPSKRDGDEGHLYGRKNLRSGESGERNEKTQDLPATHPHVLSKTVAAANSASVPTNLREIQPTFTSNRGSDTYAHLPYSSQFLAQQLGQQDEDFIGLDPTRAHGQATAAYNNSLGLTVTVLGFDGHAERIV</sequence>
<gene>
    <name evidence="2" type="ORF">GQE98_04715</name>
</gene>